<keyword evidence="3" id="KW-1185">Reference proteome</keyword>
<feature type="chain" id="PRO_5001646519" description="Secreted protein" evidence="1">
    <location>
        <begin position="22"/>
        <end position="125"/>
    </location>
</feature>
<sequence length="125" mass="13668">MPFYVLTWFLVSLSFFFYAAGALNSQPKLCAPALTPAHIKSSLQHLFDVLSVFVAQEAPFMTRSSPSSAAGSNICGSVADYSWAKRKVSKNTRLALAAMENSDSDRSWCHDVLVAERTKCPEGTD</sequence>
<dbReference type="Proteomes" id="UP000027222">
    <property type="component" value="Unassembled WGS sequence"/>
</dbReference>
<evidence type="ECO:0000313" key="3">
    <source>
        <dbReference type="Proteomes" id="UP000027222"/>
    </source>
</evidence>
<reference evidence="3" key="1">
    <citation type="journal article" date="2014" name="Proc. Natl. Acad. Sci. U.S.A.">
        <title>Extensive sampling of basidiomycete genomes demonstrates inadequacy of the white-rot/brown-rot paradigm for wood decay fungi.</title>
        <authorList>
            <person name="Riley R."/>
            <person name="Salamov A.A."/>
            <person name="Brown D.W."/>
            <person name="Nagy L.G."/>
            <person name="Floudas D."/>
            <person name="Held B.W."/>
            <person name="Levasseur A."/>
            <person name="Lombard V."/>
            <person name="Morin E."/>
            <person name="Otillar R."/>
            <person name="Lindquist E.A."/>
            <person name="Sun H."/>
            <person name="LaButti K.M."/>
            <person name="Schmutz J."/>
            <person name="Jabbour D."/>
            <person name="Luo H."/>
            <person name="Baker S.E."/>
            <person name="Pisabarro A.G."/>
            <person name="Walton J.D."/>
            <person name="Blanchette R.A."/>
            <person name="Henrissat B."/>
            <person name="Martin F."/>
            <person name="Cullen D."/>
            <person name="Hibbett D.S."/>
            <person name="Grigoriev I.V."/>
        </authorList>
    </citation>
    <scope>NUCLEOTIDE SEQUENCE [LARGE SCALE GENOMIC DNA]</scope>
    <source>
        <strain evidence="3">CBS 339.88</strain>
    </source>
</reference>
<evidence type="ECO:0000256" key="1">
    <source>
        <dbReference type="SAM" id="SignalP"/>
    </source>
</evidence>
<evidence type="ECO:0000313" key="2">
    <source>
        <dbReference type="EMBL" id="KDR74228.1"/>
    </source>
</evidence>
<proteinExistence type="predicted"/>
<feature type="signal peptide" evidence="1">
    <location>
        <begin position="1"/>
        <end position="21"/>
    </location>
</feature>
<dbReference type="AlphaFoldDB" id="A0A067T5D1"/>
<name>A0A067T5D1_GALM3</name>
<organism evidence="2 3">
    <name type="scientific">Galerina marginata (strain CBS 339.88)</name>
    <dbReference type="NCBI Taxonomy" id="685588"/>
    <lineage>
        <taxon>Eukaryota</taxon>
        <taxon>Fungi</taxon>
        <taxon>Dikarya</taxon>
        <taxon>Basidiomycota</taxon>
        <taxon>Agaricomycotina</taxon>
        <taxon>Agaricomycetes</taxon>
        <taxon>Agaricomycetidae</taxon>
        <taxon>Agaricales</taxon>
        <taxon>Agaricineae</taxon>
        <taxon>Strophariaceae</taxon>
        <taxon>Galerina</taxon>
    </lineage>
</organism>
<gene>
    <name evidence="2" type="ORF">GALMADRAFT_571676</name>
</gene>
<protein>
    <recommendedName>
        <fullName evidence="4">Secreted protein</fullName>
    </recommendedName>
</protein>
<evidence type="ECO:0008006" key="4">
    <source>
        <dbReference type="Google" id="ProtNLM"/>
    </source>
</evidence>
<accession>A0A067T5D1</accession>
<keyword evidence="1" id="KW-0732">Signal</keyword>
<dbReference type="HOGENOM" id="CLU_1992803_0_0_1"/>
<dbReference type="EMBL" id="KL142383">
    <property type="protein sequence ID" value="KDR74228.1"/>
    <property type="molecule type" value="Genomic_DNA"/>
</dbReference>